<accession>A0A2S6N7Q1</accession>
<proteinExistence type="predicted"/>
<dbReference type="OrthoDB" id="8019615at2"/>
<protein>
    <submittedName>
        <fullName evidence="2">Uncharacterized protein</fullName>
    </submittedName>
</protein>
<evidence type="ECO:0000313" key="2">
    <source>
        <dbReference type="EMBL" id="PPQ30631.1"/>
    </source>
</evidence>
<dbReference type="AlphaFoldDB" id="A0A2S6N7Q1"/>
<evidence type="ECO:0000313" key="3">
    <source>
        <dbReference type="Proteomes" id="UP000239089"/>
    </source>
</evidence>
<dbReference type="EMBL" id="NHSJ01000074">
    <property type="protein sequence ID" value="PPQ30631.1"/>
    <property type="molecule type" value="Genomic_DNA"/>
</dbReference>
<keyword evidence="1" id="KW-0732">Signal</keyword>
<keyword evidence="3" id="KW-1185">Reference proteome</keyword>
<sequence length="141" mass="14500">MRRTALLAAIGFAALLASAPARAQSCNEDIAAFGQKRNAAIQKLNAISKAHGGKLDPVEACPALRNLSAVEGQMGAYLTKNKEWCNIPEDFLNNFKTGTAKTGGMASQACALAAKVKQMQQNGGLGAAAAPPPVKLPAGPL</sequence>
<comment type="caution">
    <text evidence="2">The sequence shown here is derived from an EMBL/GenBank/DDBJ whole genome shotgun (WGS) entry which is preliminary data.</text>
</comment>
<organism evidence="2 3">
    <name type="scientific">Rhodoblastus sphagnicola</name>
    <dbReference type="NCBI Taxonomy" id="333368"/>
    <lineage>
        <taxon>Bacteria</taxon>
        <taxon>Pseudomonadati</taxon>
        <taxon>Pseudomonadota</taxon>
        <taxon>Alphaproteobacteria</taxon>
        <taxon>Hyphomicrobiales</taxon>
        <taxon>Rhodoblastaceae</taxon>
        <taxon>Rhodoblastus</taxon>
    </lineage>
</organism>
<name>A0A2S6N7Q1_9HYPH</name>
<evidence type="ECO:0000256" key="1">
    <source>
        <dbReference type="SAM" id="SignalP"/>
    </source>
</evidence>
<feature type="signal peptide" evidence="1">
    <location>
        <begin position="1"/>
        <end position="23"/>
    </location>
</feature>
<dbReference type="Proteomes" id="UP000239089">
    <property type="component" value="Unassembled WGS sequence"/>
</dbReference>
<gene>
    <name evidence="2" type="ORF">CCR94_11995</name>
</gene>
<reference evidence="2 3" key="1">
    <citation type="journal article" date="2018" name="Arch. Microbiol.">
        <title>New insights into the metabolic potential of the phototrophic purple bacterium Rhodopila globiformis DSM 161(T) from its draft genome sequence and evidence for a vanadium-dependent nitrogenase.</title>
        <authorList>
            <person name="Imhoff J.F."/>
            <person name="Rahn T."/>
            <person name="Kunzel S."/>
            <person name="Neulinger S.C."/>
        </authorList>
    </citation>
    <scope>NUCLEOTIDE SEQUENCE [LARGE SCALE GENOMIC DNA]</scope>
    <source>
        <strain evidence="2 3">DSM 16996</strain>
    </source>
</reference>
<feature type="chain" id="PRO_5015720507" evidence="1">
    <location>
        <begin position="24"/>
        <end position="141"/>
    </location>
</feature>